<proteinExistence type="predicted"/>
<accession>A0A2J6SZ06</accession>
<organism evidence="2 3">
    <name type="scientific">Hyaloscypha bicolor E</name>
    <dbReference type="NCBI Taxonomy" id="1095630"/>
    <lineage>
        <taxon>Eukaryota</taxon>
        <taxon>Fungi</taxon>
        <taxon>Dikarya</taxon>
        <taxon>Ascomycota</taxon>
        <taxon>Pezizomycotina</taxon>
        <taxon>Leotiomycetes</taxon>
        <taxon>Helotiales</taxon>
        <taxon>Hyaloscyphaceae</taxon>
        <taxon>Hyaloscypha</taxon>
        <taxon>Hyaloscypha bicolor</taxon>
    </lineage>
</organism>
<protein>
    <submittedName>
        <fullName evidence="2">Uncharacterized protein</fullName>
    </submittedName>
</protein>
<feature type="region of interest" description="Disordered" evidence="1">
    <location>
        <begin position="1"/>
        <end position="28"/>
    </location>
</feature>
<reference evidence="2 3" key="1">
    <citation type="submission" date="2016-04" db="EMBL/GenBank/DDBJ databases">
        <title>A degradative enzymes factory behind the ericoid mycorrhizal symbiosis.</title>
        <authorList>
            <consortium name="DOE Joint Genome Institute"/>
            <person name="Martino E."/>
            <person name="Morin E."/>
            <person name="Grelet G."/>
            <person name="Kuo A."/>
            <person name="Kohler A."/>
            <person name="Daghino S."/>
            <person name="Barry K."/>
            <person name="Choi C."/>
            <person name="Cichocki N."/>
            <person name="Clum A."/>
            <person name="Copeland A."/>
            <person name="Hainaut M."/>
            <person name="Haridas S."/>
            <person name="Labutti K."/>
            <person name="Lindquist E."/>
            <person name="Lipzen A."/>
            <person name="Khouja H.-R."/>
            <person name="Murat C."/>
            <person name="Ohm R."/>
            <person name="Olson A."/>
            <person name="Spatafora J."/>
            <person name="Veneault-Fourrey C."/>
            <person name="Henrissat B."/>
            <person name="Grigoriev I."/>
            <person name="Martin F."/>
            <person name="Perotto S."/>
        </authorList>
    </citation>
    <scope>NUCLEOTIDE SEQUENCE [LARGE SCALE GENOMIC DNA]</scope>
    <source>
        <strain evidence="2 3">E</strain>
    </source>
</reference>
<dbReference type="InParanoid" id="A0A2J6SZ06"/>
<feature type="compositionally biased region" description="Low complexity" evidence="1">
    <location>
        <begin position="120"/>
        <end position="138"/>
    </location>
</feature>
<dbReference type="GeneID" id="36596841"/>
<dbReference type="AlphaFoldDB" id="A0A2J6SZ06"/>
<evidence type="ECO:0000313" key="2">
    <source>
        <dbReference type="EMBL" id="PMD56008.1"/>
    </source>
</evidence>
<evidence type="ECO:0000256" key="1">
    <source>
        <dbReference type="SAM" id="MobiDB-lite"/>
    </source>
</evidence>
<keyword evidence="3" id="KW-1185">Reference proteome</keyword>
<feature type="region of interest" description="Disordered" evidence="1">
    <location>
        <begin position="93"/>
        <end position="146"/>
    </location>
</feature>
<gene>
    <name evidence="2" type="ORF">K444DRAFT_87233</name>
</gene>
<name>A0A2J6SZ06_9HELO</name>
<sequence>MKLLPSARPHSASPFRQKAGGSTGVRRCQTPDTHIARCGWFGGLIRWFHFPTQVHTPAPYYTPLSSVDLRRPSLSLESLGCVLRGNSHLKFSTPFTSAASTTTTTPPPPLPHDDLKAQRPSRSLSRSTSTSTARRILSNRPSGSRPCAEPWIDCSPFPRRSPPPPFRPHTTIHPSVCLSVCTSSLLAQTSPHLTSPPLLDLSPWARCHRPQFALVLAINLESHDA</sequence>
<evidence type="ECO:0000313" key="3">
    <source>
        <dbReference type="Proteomes" id="UP000235371"/>
    </source>
</evidence>
<dbReference type="Proteomes" id="UP000235371">
    <property type="component" value="Unassembled WGS sequence"/>
</dbReference>
<dbReference type="RefSeq" id="XP_024732912.1">
    <property type="nucleotide sequence ID" value="XM_024888765.1"/>
</dbReference>
<feature type="compositionally biased region" description="Low complexity" evidence="1">
    <location>
        <begin position="93"/>
        <end position="104"/>
    </location>
</feature>
<dbReference type="EMBL" id="KZ613854">
    <property type="protein sequence ID" value="PMD56008.1"/>
    <property type="molecule type" value="Genomic_DNA"/>
</dbReference>